<feature type="transmembrane region" description="Helical" evidence="2">
    <location>
        <begin position="102"/>
        <end position="121"/>
    </location>
</feature>
<sequence>MRDSSRFLPHHDERGNMGAYDDTIGPFVLGAMLSTLLLGITTSQVWTYYRSFPHDKKLYLYIVGFLCALDWAHSAISVYTIYYWCVQNFDNPGVLVKSPWSFTIEPAMTGIASIISQAFYAYRVYVVSKRNPWMPIAIMIFSLIALGFSFGSTGEIFCLNSDFSRFGVFKYGVSLWLASAAFADVLITASLVYYLKQSQSHFVTTNNIIDTLVENVVSTNGVTAVVAIVDTILFAASSTSWHVLPQLCLIKLYFNSLLVSLNARTELERQLNGGSYGHHSAAGLNGRLKQSGSEEPKLGLVTPLGFGANDVRIHSTKAAAAMRMQKASAFGGIQVQTERNVDTFVELGTLNKSQQRVARSEEDEVKVDLDSRTHTAPWE</sequence>
<evidence type="ECO:0000313" key="4">
    <source>
        <dbReference type="EMBL" id="ORY62733.1"/>
    </source>
</evidence>
<name>A0A1Y2DTX9_9BASI</name>
<keyword evidence="2" id="KW-0812">Transmembrane</keyword>
<keyword evidence="2" id="KW-0472">Membrane</keyword>
<evidence type="ECO:0000313" key="5">
    <source>
        <dbReference type="Proteomes" id="UP000193467"/>
    </source>
</evidence>
<dbReference type="AlphaFoldDB" id="A0A1Y2DTX9"/>
<keyword evidence="5" id="KW-1185">Reference proteome</keyword>
<reference evidence="4 5" key="1">
    <citation type="submission" date="2016-07" db="EMBL/GenBank/DDBJ databases">
        <title>Pervasive Adenine N6-methylation of Active Genes in Fungi.</title>
        <authorList>
            <consortium name="DOE Joint Genome Institute"/>
            <person name="Mondo S.J."/>
            <person name="Dannebaum R.O."/>
            <person name="Kuo R.C."/>
            <person name="Labutti K."/>
            <person name="Haridas S."/>
            <person name="Kuo A."/>
            <person name="Salamov A."/>
            <person name="Ahrendt S.R."/>
            <person name="Lipzen A."/>
            <person name="Sullivan W."/>
            <person name="Andreopoulos W.B."/>
            <person name="Clum A."/>
            <person name="Lindquist E."/>
            <person name="Daum C."/>
            <person name="Ramamoorthy G.K."/>
            <person name="Gryganskyi A."/>
            <person name="Culley D."/>
            <person name="Magnuson J.K."/>
            <person name="James T.Y."/>
            <person name="O'Malley M.A."/>
            <person name="Stajich J.E."/>
            <person name="Spatafora J.W."/>
            <person name="Visel A."/>
            <person name="Grigoriev I.V."/>
        </authorList>
    </citation>
    <scope>NUCLEOTIDE SEQUENCE [LARGE SCALE GENOMIC DNA]</scope>
    <source>
        <strain evidence="4 5">62-1032</strain>
    </source>
</reference>
<feature type="transmembrane region" description="Helical" evidence="2">
    <location>
        <begin position="24"/>
        <end position="46"/>
    </location>
</feature>
<feature type="region of interest" description="Disordered" evidence="1">
    <location>
        <begin position="353"/>
        <end position="379"/>
    </location>
</feature>
<dbReference type="InParanoid" id="A0A1Y2DTX9"/>
<feature type="transmembrane region" description="Helical" evidence="2">
    <location>
        <begin position="133"/>
        <end position="153"/>
    </location>
</feature>
<dbReference type="PANTHER" id="PTHR40465:SF1">
    <property type="entry name" value="DUF6534 DOMAIN-CONTAINING PROTEIN"/>
    <property type="match status" value="1"/>
</dbReference>
<organism evidence="4 5">
    <name type="scientific">Leucosporidium creatinivorum</name>
    <dbReference type="NCBI Taxonomy" id="106004"/>
    <lineage>
        <taxon>Eukaryota</taxon>
        <taxon>Fungi</taxon>
        <taxon>Dikarya</taxon>
        <taxon>Basidiomycota</taxon>
        <taxon>Pucciniomycotina</taxon>
        <taxon>Microbotryomycetes</taxon>
        <taxon>Leucosporidiales</taxon>
        <taxon>Leucosporidium</taxon>
    </lineage>
</organism>
<feature type="transmembrane region" description="Helical" evidence="2">
    <location>
        <begin position="173"/>
        <end position="195"/>
    </location>
</feature>
<feature type="transmembrane region" description="Helical" evidence="2">
    <location>
        <begin position="58"/>
        <end position="82"/>
    </location>
</feature>
<dbReference type="STRING" id="106004.A0A1Y2DTX9"/>
<accession>A0A1Y2DTX9</accession>
<dbReference type="OrthoDB" id="2535105at2759"/>
<dbReference type="PANTHER" id="PTHR40465">
    <property type="entry name" value="CHROMOSOME 1, WHOLE GENOME SHOTGUN SEQUENCE"/>
    <property type="match status" value="1"/>
</dbReference>
<proteinExistence type="predicted"/>
<feature type="transmembrane region" description="Helical" evidence="2">
    <location>
        <begin position="216"/>
        <end position="237"/>
    </location>
</feature>
<evidence type="ECO:0000256" key="1">
    <source>
        <dbReference type="SAM" id="MobiDB-lite"/>
    </source>
</evidence>
<evidence type="ECO:0000256" key="2">
    <source>
        <dbReference type="SAM" id="Phobius"/>
    </source>
</evidence>
<dbReference type="InterPro" id="IPR045339">
    <property type="entry name" value="DUF6534"/>
</dbReference>
<comment type="caution">
    <text evidence="4">The sequence shown here is derived from an EMBL/GenBank/DDBJ whole genome shotgun (WGS) entry which is preliminary data.</text>
</comment>
<feature type="domain" description="DUF6534" evidence="3">
    <location>
        <begin position="180"/>
        <end position="265"/>
    </location>
</feature>
<dbReference type="Proteomes" id="UP000193467">
    <property type="component" value="Unassembled WGS sequence"/>
</dbReference>
<protein>
    <recommendedName>
        <fullName evidence="3">DUF6534 domain-containing protein</fullName>
    </recommendedName>
</protein>
<dbReference type="EMBL" id="MCGR01000070">
    <property type="protein sequence ID" value="ORY62733.1"/>
    <property type="molecule type" value="Genomic_DNA"/>
</dbReference>
<dbReference type="Pfam" id="PF20152">
    <property type="entry name" value="DUF6534"/>
    <property type="match status" value="1"/>
</dbReference>
<evidence type="ECO:0000259" key="3">
    <source>
        <dbReference type="Pfam" id="PF20152"/>
    </source>
</evidence>
<keyword evidence="2" id="KW-1133">Transmembrane helix</keyword>
<gene>
    <name evidence="4" type="ORF">BCR35DRAFT_195059</name>
</gene>